<protein>
    <submittedName>
        <fullName evidence="1">Uncharacterized protein</fullName>
    </submittedName>
</protein>
<gene>
    <name evidence="1" type="ORF">SNOG_03592</name>
</gene>
<dbReference type="GeneID" id="5971012"/>
<dbReference type="AlphaFoldDB" id="Q0UXC2"/>
<reference evidence="2" key="1">
    <citation type="journal article" date="2007" name="Plant Cell">
        <title>Dothideomycete-plant interactions illuminated by genome sequencing and EST analysis of the wheat pathogen Stagonospora nodorum.</title>
        <authorList>
            <person name="Hane J.K."/>
            <person name="Lowe R.G."/>
            <person name="Solomon P.S."/>
            <person name="Tan K.C."/>
            <person name="Schoch C.L."/>
            <person name="Spatafora J.W."/>
            <person name="Crous P.W."/>
            <person name="Kodira C."/>
            <person name="Birren B.W."/>
            <person name="Galagan J.E."/>
            <person name="Torriani S.F."/>
            <person name="McDonald B.A."/>
            <person name="Oliver R.P."/>
        </authorList>
    </citation>
    <scope>NUCLEOTIDE SEQUENCE [LARGE SCALE GENOMIC DNA]</scope>
    <source>
        <strain evidence="2">SN15 / ATCC MYA-4574 / FGSC 10173</strain>
    </source>
</reference>
<dbReference type="KEGG" id="pno:SNOG_03592"/>
<dbReference type="EMBL" id="CH445329">
    <property type="protein sequence ID" value="EAT88797.1"/>
    <property type="molecule type" value="Genomic_DNA"/>
</dbReference>
<sequence>MASNRSSMQMQKHTSESRWIATSKIETFRIGYIERHTSSPKRRRSANRVSFLSETINYHDSNNERSQTSLADTGTA</sequence>
<accession>Q0UXC2</accession>
<evidence type="ECO:0000313" key="2">
    <source>
        <dbReference type="Proteomes" id="UP000001055"/>
    </source>
</evidence>
<dbReference type="Proteomes" id="UP000001055">
    <property type="component" value="Unassembled WGS sequence"/>
</dbReference>
<dbReference type="InParanoid" id="Q0UXC2"/>
<evidence type="ECO:0000313" key="1">
    <source>
        <dbReference type="EMBL" id="EAT88797.1"/>
    </source>
</evidence>
<proteinExistence type="predicted"/>
<organism evidence="1 2">
    <name type="scientific">Phaeosphaeria nodorum (strain SN15 / ATCC MYA-4574 / FGSC 10173)</name>
    <name type="common">Glume blotch fungus</name>
    <name type="synonym">Parastagonospora nodorum</name>
    <dbReference type="NCBI Taxonomy" id="321614"/>
    <lineage>
        <taxon>Eukaryota</taxon>
        <taxon>Fungi</taxon>
        <taxon>Dikarya</taxon>
        <taxon>Ascomycota</taxon>
        <taxon>Pezizomycotina</taxon>
        <taxon>Dothideomycetes</taxon>
        <taxon>Pleosporomycetidae</taxon>
        <taxon>Pleosporales</taxon>
        <taxon>Pleosporineae</taxon>
        <taxon>Phaeosphaeriaceae</taxon>
        <taxon>Parastagonospora</taxon>
    </lineage>
</organism>
<name>Q0UXC2_PHANO</name>
<dbReference type="RefSeq" id="XP_001794149.1">
    <property type="nucleotide sequence ID" value="XM_001794097.1"/>
</dbReference>